<keyword evidence="2" id="KW-0732">Signal</keyword>
<evidence type="ECO:0000313" key="4">
    <source>
        <dbReference type="EMBL" id="SUU37846.1"/>
    </source>
</evidence>
<evidence type="ECO:0000313" key="3">
    <source>
        <dbReference type="EMBL" id="OZN25535.1"/>
    </source>
</evidence>
<dbReference type="Proteomes" id="UP000215738">
    <property type="component" value="Unassembled WGS sequence"/>
</dbReference>
<evidence type="ECO:0000256" key="1">
    <source>
        <dbReference type="SAM" id="MobiDB-lite"/>
    </source>
</evidence>
<reference evidence="3 5" key="1">
    <citation type="submission" date="2017-07" db="EMBL/GenBank/DDBJ databases">
        <title>Virulence factors identified in Actinobacillus seminis.</title>
        <authorList>
            <person name="Negrete-Abascal E."/>
            <person name="Vaca-Pacheco S."/>
            <person name="Montes-Garcia F."/>
            <person name="Leyto-Gil A.M."/>
            <person name="Fragoso-Garcia E."/>
            <person name="Carvente-Garcia R."/>
            <person name="Perez-Agueros S."/>
            <person name="Castelan-Sanchez H.G."/>
            <person name="Garcia-Molina A."/>
            <person name="Villamar T.E."/>
            <person name="Vazquez-Cruz C."/>
        </authorList>
    </citation>
    <scope>NUCLEOTIDE SEQUENCE [LARGE SCALE GENOMIC DNA]</scope>
    <source>
        <strain evidence="3 5">ATCC 15768</strain>
    </source>
</reference>
<evidence type="ECO:0000313" key="5">
    <source>
        <dbReference type="Proteomes" id="UP000215738"/>
    </source>
</evidence>
<sequence>MTSFKLLGFSVLSVALLSACSSGKGSFDLDDVEHTSPSSGSSSPTYQDVPTKQRQQETVEEINQPALVMRQRFRVGMCF</sequence>
<keyword evidence="5" id="KW-1185">Reference proteome</keyword>
<gene>
    <name evidence="3" type="ORF">CFY87_02745</name>
    <name evidence="4" type="ORF">NCTC10851_01780</name>
</gene>
<dbReference type="EMBL" id="NLFK01000002">
    <property type="protein sequence ID" value="OZN25535.1"/>
    <property type="molecule type" value="Genomic_DNA"/>
</dbReference>
<organism evidence="4 6">
    <name type="scientific">Actinobacillus seminis</name>
    <dbReference type="NCBI Taxonomy" id="722"/>
    <lineage>
        <taxon>Bacteria</taxon>
        <taxon>Pseudomonadati</taxon>
        <taxon>Pseudomonadota</taxon>
        <taxon>Gammaproteobacteria</taxon>
        <taxon>Pasteurellales</taxon>
        <taxon>Pasteurellaceae</taxon>
        <taxon>Actinobacillus</taxon>
    </lineage>
</organism>
<feature type="region of interest" description="Disordered" evidence="1">
    <location>
        <begin position="28"/>
        <end position="58"/>
    </location>
</feature>
<dbReference type="InParanoid" id="A0A263HDL1"/>
<evidence type="ECO:0000313" key="6">
    <source>
        <dbReference type="Proteomes" id="UP000254507"/>
    </source>
</evidence>
<evidence type="ECO:0000256" key="2">
    <source>
        <dbReference type="SAM" id="SignalP"/>
    </source>
</evidence>
<proteinExistence type="predicted"/>
<dbReference type="RefSeq" id="WP_094945772.1">
    <property type="nucleotide sequence ID" value="NZ_NLFK01000002.1"/>
</dbReference>
<accession>A0A263HDL1</accession>
<dbReference type="PROSITE" id="PS51257">
    <property type="entry name" value="PROKAR_LIPOPROTEIN"/>
    <property type="match status" value="1"/>
</dbReference>
<dbReference type="AlphaFoldDB" id="A0A263HDL1"/>
<feature type="signal peptide" evidence="2">
    <location>
        <begin position="1"/>
        <end position="21"/>
    </location>
</feature>
<dbReference type="Proteomes" id="UP000254507">
    <property type="component" value="Unassembled WGS sequence"/>
</dbReference>
<dbReference type="EMBL" id="UFSB01000001">
    <property type="protein sequence ID" value="SUU37846.1"/>
    <property type="molecule type" value="Genomic_DNA"/>
</dbReference>
<reference evidence="4 6" key="2">
    <citation type="submission" date="2018-06" db="EMBL/GenBank/DDBJ databases">
        <authorList>
            <consortium name="Pathogen Informatics"/>
            <person name="Doyle S."/>
        </authorList>
    </citation>
    <scope>NUCLEOTIDE SEQUENCE [LARGE SCALE GENOMIC DNA]</scope>
    <source>
        <strain evidence="4 6">NCTC10851</strain>
    </source>
</reference>
<feature type="chain" id="PRO_5043736110" evidence="2">
    <location>
        <begin position="22"/>
        <end position="79"/>
    </location>
</feature>
<name>A0A263HDL1_9PAST</name>
<protein>
    <submittedName>
        <fullName evidence="4">Transferrin-binding protein</fullName>
    </submittedName>
</protein>